<keyword evidence="2" id="KW-1185">Reference proteome</keyword>
<evidence type="ECO:0000313" key="2">
    <source>
        <dbReference type="Proteomes" id="UP000744555"/>
    </source>
</evidence>
<sequence length="62" mass="6380">MLVMDDSIDSAAKALVALLMAGCDAALSTLAAAGGRAQPVGQLLLQPVRSLEPSTSRDAERR</sequence>
<accession>A0ABR7S4C3</accession>
<organism evidence="1 2">
    <name type="scientific">Aquipseudomonas alcaligenes</name>
    <name type="common">Pseudomonas alcaligenes</name>
    <dbReference type="NCBI Taxonomy" id="43263"/>
    <lineage>
        <taxon>Bacteria</taxon>
        <taxon>Pseudomonadati</taxon>
        <taxon>Pseudomonadota</taxon>
        <taxon>Gammaproteobacteria</taxon>
        <taxon>Pseudomonadales</taxon>
        <taxon>Pseudomonadaceae</taxon>
        <taxon>Aquipseudomonas</taxon>
    </lineage>
</organism>
<dbReference type="Proteomes" id="UP000744555">
    <property type="component" value="Unassembled WGS sequence"/>
</dbReference>
<dbReference type="EMBL" id="LZEU01000001">
    <property type="protein sequence ID" value="MBC9251446.1"/>
    <property type="molecule type" value="Genomic_DNA"/>
</dbReference>
<protein>
    <submittedName>
        <fullName evidence="1">Uncharacterized protein</fullName>
    </submittedName>
</protein>
<gene>
    <name evidence="1" type="ORF">A9179_14335</name>
</gene>
<reference evidence="1 2" key="1">
    <citation type="submission" date="2016-06" db="EMBL/GenBank/DDBJ databases">
        <authorList>
            <person name="Ramos C."/>
            <person name="Pintado A."/>
            <person name="Crespo-Gomez J.I."/>
        </authorList>
    </citation>
    <scope>NUCLEOTIDE SEQUENCE [LARGE SCALE GENOMIC DNA]</scope>
    <source>
        <strain evidence="1 2">AVO110</strain>
    </source>
</reference>
<proteinExistence type="predicted"/>
<evidence type="ECO:0000313" key="1">
    <source>
        <dbReference type="EMBL" id="MBC9251446.1"/>
    </source>
</evidence>
<comment type="caution">
    <text evidence="1">The sequence shown here is derived from an EMBL/GenBank/DDBJ whole genome shotgun (WGS) entry which is preliminary data.</text>
</comment>
<name>A0ABR7S4C3_AQUAC</name>